<feature type="compositionally biased region" description="Low complexity" evidence="1">
    <location>
        <begin position="344"/>
        <end position="359"/>
    </location>
</feature>
<protein>
    <submittedName>
        <fullName evidence="2">Uncharacterized protein</fullName>
    </submittedName>
</protein>
<feature type="compositionally biased region" description="Low complexity" evidence="1">
    <location>
        <begin position="207"/>
        <end position="216"/>
    </location>
</feature>
<name>A0A2J6PYV6_9HELO</name>
<feature type="region of interest" description="Disordered" evidence="1">
    <location>
        <begin position="39"/>
        <end position="58"/>
    </location>
</feature>
<feature type="compositionally biased region" description="Polar residues" evidence="1">
    <location>
        <begin position="155"/>
        <end position="169"/>
    </location>
</feature>
<dbReference type="AlphaFoldDB" id="A0A2J6PYV6"/>
<organism evidence="2 3">
    <name type="scientific">Hyaloscypha hepaticicola</name>
    <dbReference type="NCBI Taxonomy" id="2082293"/>
    <lineage>
        <taxon>Eukaryota</taxon>
        <taxon>Fungi</taxon>
        <taxon>Dikarya</taxon>
        <taxon>Ascomycota</taxon>
        <taxon>Pezizomycotina</taxon>
        <taxon>Leotiomycetes</taxon>
        <taxon>Helotiales</taxon>
        <taxon>Hyaloscyphaceae</taxon>
        <taxon>Hyaloscypha</taxon>
    </lineage>
</organism>
<dbReference type="EMBL" id="KZ613490">
    <property type="protein sequence ID" value="PMD19217.1"/>
    <property type="molecule type" value="Genomic_DNA"/>
</dbReference>
<keyword evidence="3" id="KW-1185">Reference proteome</keyword>
<proteinExistence type="predicted"/>
<feature type="region of interest" description="Disordered" evidence="1">
    <location>
        <begin position="64"/>
        <end position="232"/>
    </location>
</feature>
<feature type="compositionally biased region" description="Polar residues" evidence="1">
    <location>
        <begin position="106"/>
        <end position="117"/>
    </location>
</feature>
<feature type="compositionally biased region" description="Basic and acidic residues" evidence="1">
    <location>
        <begin position="131"/>
        <end position="150"/>
    </location>
</feature>
<dbReference type="Proteomes" id="UP000235672">
    <property type="component" value="Unassembled WGS sequence"/>
</dbReference>
<evidence type="ECO:0000313" key="2">
    <source>
        <dbReference type="EMBL" id="PMD19217.1"/>
    </source>
</evidence>
<evidence type="ECO:0000256" key="1">
    <source>
        <dbReference type="SAM" id="MobiDB-lite"/>
    </source>
</evidence>
<dbReference type="OrthoDB" id="3564387at2759"/>
<accession>A0A2J6PYV6</accession>
<reference evidence="2 3" key="1">
    <citation type="submission" date="2016-05" db="EMBL/GenBank/DDBJ databases">
        <title>A degradative enzymes factory behind the ericoid mycorrhizal symbiosis.</title>
        <authorList>
            <consortium name="DOE Joint Genome Institute"/>
            <person name="Martino E."/>
            <person name="Morin E."/>
            <person name="Grelet G."/>
            <person name="Kuo A."/>
            <person name="Kohler A."/>
            <person name="Daghino S."/>
            <person name="Barry K."/>
            <person name="Choi C."/>
            <person name="Cichocki N."/>
            <person name="Clum A."/>
            <person name="Copeland A."/>
            <person name="Hainaut M."/>
            <person name="Haridas S."/>
            <person name="Labutti K."/>
            <person name="Lindquist E."/>
            <person name="Lipzen A."/>
            <person name="Khouja H.-R."/>
            <person name="Murat C."/>
            <person name="Ohm R."/>
            <person name="Olson A."/>
            <person name="Spatafora J."/>
            <person name="Veneault-Fourrey C."/>
            <person name="Henrissat B."/>
            <person name="Grigoriev I."/>
            <person name="Martin F."/>
            <person name="Perotto S."/>
        </authorList>
    </citation>
    <scope>NUCLEOTIDE SEQUENCE [LARGE SCALE GENOMIC DNA]</scope>
    <source>
        <strain evidence="2 3">UAMH 7357</strain>
    </source>
</reference>
<gene>
    <name evidence="2" type="ORF">NA56DRAFT_724813</name>
</gene>
<evidence type="ECO:0000313" key="3">
    <source>
        <dbReference type="Proteomes" id="UP000235672"/>
    </source>
</evidence>
<feature type="region of interest" description="Disordered" evidence="1">
    <location>
        <begin position="342"/>
        <end position="362"/>
    </location>
</feature>
<sequence length="412" mass="46770">MSDLPKLEFDSEVEVVPHTPAEWNNWRTESSRGQLLRGIHANGHSSLPNGESFDEEKVRTFVEQEFARRGRKRQEKPVIPASPESPRAASVRRSERSFAPNPTMELPQSSHSGQNLSPGRRGQESSTTIIERVEPRPEKQHHSPRRDDKIPASPSPTRYDSPSGRTLCSPSPLRRRHQSSSLPVRTPFGPFPSLPRRRRYHSPCPSPSRGSSSSPPAKAINPDSDEQWRKDTEEKTAIFEQQAIDRRYSPEKAKNIAEDRFGYNQVCSALEASMERRQSCSEELNPEDVKPIASEEYWTKLGYQRPLPGTDLGTRQVHLMEWVAKYGLRINLRTYMGGGGRGSSGYQSYGQGPSRSYSGNQYSSGSMENVVVERGNLQFDEKINRLADDIRELRGRMEEERHEERKRDLGTS</sequence>
<feature type="region of interest" description="Disordered" evidence="1">
    <location>
        <begin position="391"/>
        <end position="412"/>
    </location>
</feature>